<organism evidence="2 3">
    <name type="scientific">Fructilactobacillus myrtifloralis</name>
    <dbReference type="NCBI Taxonomy" id="2940301"/>
    <lineage>
        <taxon>Bacteria</taxon>
        <taxon>Bacillati</taxon>
        <taxon>Bacillota</taxon>
        <taxon>Bacilli</taxon>
        <taxon>Lactobacillales</taxon>
        <taxon>Lactobacillaceae</taxon>
        <taxon>Fructilactobacillus</taxon>
    </lineage>
</organism>
<dbReference type="Proteomes" id="UP001056707">
    <property type="component" value="Chromosome"/>
</dbReference>
<feature type="transmembrane region" description="Helical" evidence="1">
    <location>
        <begin position="357"/>
        <end position="375"/>
    </location>
</feature>
<feature type="transmembrane region" description="Helical" evidence="1">
    <location>
        <begin position="188"/>
        <end position="210"/>
    </location>
</feature>
<feature type="transmembrane region" description="Helical" evidence="1">
    <location>
        <begin position="265"/>
        <end position="285"/>
    </location>
</feature>
<feature type="transmembrane region" description="Helical" evidence="1">
    <location>
        <begin position="230"/>
        <end position="253"/>
    </location>
</feature>
<dbReference type="RefSeq" id="WP_252749666.1">
    <property type="nucleotide sequence ID" value="NZ_CP097116.1"/>
</dbReference>
<feature type="transmembrane region" description="Helical" evidence="1">
    <location>
        <begin position="83"/>
        <end position="107"/>
    </location>
</feature>
<feature type="transmembrane region" description="Helical" evidence="1">
    <location>
        <begin position="331"/>
        <end position="351"/>
    </location>
</feature>
<name>A0ABY5BM55_9LACO</name>
<sequence>MKSPKYYVEIPTQVVQELKATAGEKFALQLDKNGMQLEKQDVKRASLWDVSYWWNIIPAVVMALLFFAYCAEKGQKLIPLTGSFSIATGTIVLGTMMGSLLFTIFFVKTRNDSVNSVYRNIYWRNLPTIVIAVSLILLGSLLGIFWIFARVFYGAAFDQYTAALILLMFGLIINTIMINVADNITPTVLVDLLILTIIGGLLISMLANGNKQWWKHNISFLGTAKAIDSWQFNLTFIFSALLMLALVDYLFVSIKPLHRPKLPTFILRSLLTLLALEALGVGVIANNRQIPWMHYWHDRFAWAMAGTIIILIGGIKWLWPGIPKRFVWNSYLMGSLIIIVSILFRVVHYFSLTAFEIFASALAFSWIVMLFQYLLDEVNQQTQQVTVQLQLQKPNK</sequence>
<feature type="transmembrane region" description="Helical" evidence="1">
    <location>
        <begin position="300"/>
        <end position="319"/>
    </location>
</feature>
<evidence type="ECO:0000256" key="1">
    <source>
        <dbReference type="SAM" id="Phobius"/>
    </source>
</evidence>
<evidence type="ECO:0000313" key="2">
    <source>
        <dbReference type="EMBL" id="USS84763.1"/>
    </source>
</evidence>
<feature type="transmembrane region" description="Helical" evidence="1">
    <location>
        <begin position="128"/>
        <end position="148"/>
    </location>
</feature>
<proteinExistence type="predicted"/>
<gene>
    <name evidence="2" type="ORF">M3M35_05510</name>
</gene>
<evidence type="ECO:0000313" key="3">
    <source>
        <dbReference type="Proteomes" id="UP001056707"/>
    </source>
</evidence>
<keyword evidence="3" id="KW-1185">Reference proteome</keyword>
<reference evidence="2" key="1">
    <citation type="submission" date="2022-05" db="EMBL/GenBank/DDBJ databases">
        <authorList>
            <person name="Oliphant S.A."/>
            <person name="Watson-Haigh N.S."/>
            <person name="Sumby K.M."/>
            <person name="Gardner J.M."/>
            <person name="Jiranek V."/>
        </authorList>
    </citation>
    <scope>NUCLEOTIDE SEQUENCE</scope>
    <source>
        <strain evidence="2">KI16_H9</strain>
    </source>
</reference>
<keyword evidence="1" id="KW-1133">Transmembrane helix</keyword>
<keyword evidence="1" id="KW-0472">Membrane</keyword>
<accession>A0ABY5BM55</accession>
<feature type="transmembrane region" description="Helical" evidence="1">
    <location>
        <begin position="52"/>
        <end position="71"/>
    </location>
</feature>
<feature type="transmembrane region" description="Helical" evidence="1">
    <location>
        <begin position="160"/>
        <end position="181"/>
    </location>
</feature>
<dbReference type="EMBL" id="CP097116">
    <property type="protein sequence ID" value="USS84763.1"/>
    <property type="molecule type" value="Genomic_DNA"/>
</dbReference>
<keyword evidence="1" id="KW-0812">Transmembrane</keyword>
<protein>
    <submittedName>
        <fullName evidence="2">DUF998 domain-containing protein</fullName>
    </submittedName>
</protein>